<reference evidence="1" key="1">
    <citation type="journal article" date="2021" name="Genome Biol. Evol.">
        <title>A High-Quality Reference Genome for a Parasitic Bivalve with Doubly Uniparental Inheritance (Bivalvia: Unionida).</title>
        <authorList>
            <person name="Smith C.H."/>
        </authorList>
    </citation>
    <scope>NUCLEOTIDE SEQUENCE</scope>
    <source>
        <strain evidence="1">CHS0354</strain>
    </source>
</reference>
<gene>
    <name evidence="1" type="ORF">CHS0354_041683</name>
</gene>
<evidence type="ECO:0000313" key="2">
    <source>
        <dbReference type="Proteomes" id="UP001195483"/>
    </source>
</evidence>
<evidence type="ECO:0000313" key="1">
    <source>
        <dbReference type="EMBL" id="KAK3589555.1"/>
    </source>
</evidence>
<protein>
    <submittedName>
        <fullName evidence="1">Uncharacterized protein</fullName>
    </submittedName>
</protein>
<dbReference type="EMBL" id="JAEAOA010002349">
    <property type="protein sequence ID" value="KAK3589555.1"/>
    <property type="molecule type" value="Genomic_DNA"/>
</dbReference>
<proteinExistence type="predicted"/>
<reference evidence="1" key="3">
    <citation type="submission" date="2023-05" db="EMBL/GenBank/DDBJ databases">
        <authorList>
            <person name="Smith C.H."/>
        </authorList>
    </citation>
    <scope>NUCLEOTIDE SEQUENCE</scope>
    <source>
        <strain evidence="1">CHS0354</strain>
        <tissue evidence="1">Mantle</tissue>
    </source>
</reference>
<name>A0AAE0SDX1_9BIVA</name>
<accession>A0AAE0SDX1</accession>
<sequence>MKSFLAVAPEVGSQLLMAHTDVLYARVSAWMDKDLKTCASSSNVYKLAHAFLPSDEHLDMCRSLFEVDIICKEQNKFSSKLLMFLLEMNIKTIESDIKKKQSESDRACQ</sequence>
<reference evidence="1" key="2">
    <citation type="journal article" date="2021" name="Genome Biol. Evol.">
        <title>Developing a high-quality reference genome for a parasitic bivalve with doubly uniparental inheritance (Bivalvia: Unionida).</title>
        <authorList>
            <person name="Smith C.H."/>
        </authorList>
    </citation>
    <scope>NUCLEOTIDE SEQUENCE</scope>
    <source>
        <strain evidence="1">CHS0354</strain>
        <tissue evidence="1">Mantle</tissue>
    </source>
</reference>
<dbReference type="Proteomes" id="UP001195483">
    <property type="component" value="Unassembled WGS sequence"/>
</dbReference>
<comment type="caution">
    <text evidence="1">The sequence shown here is derived from an EMBL/GenBank/DDBJ whole genome shotgun (WGS) entry which is preliminary data.</text>
</comment>
<keyword evidence="2" id="KW-1185">Reference proteome</keyword>
<dbReference type="AlphaFoldDB" id="A0AAE0SDX1"/>
<organism evidence="1 2">
    <name type="scientific">Potamilus streckersoni</name>
    <dbReference type="NCBI Taxonomy" id="2493646"/>
    <lineage>
        <taxon>Eukaryota</taxon>
        <taxon>Metazoa</taxon>
        <taxon>Spiralia</taxon>
        <taxon>Lophotrochozoa</taxon>
        <taxon>Mollusca</taxon>
        <taxon>Bivalvia</taxon>
        <taxon>Autobranchia</taxon>
        <taxon>Heteroconchia</taxon>
        <taxon>Palaeoheterodonta</taxon>
        <taxon>Unionida</taxon>
        <taxon>Unionoidea</taxon>
        <taxon>Unionidae</taxon>
        <taxon>Ambleminae</taxon>
        <taxon>Lampsilini</taxon>
        <taxon>Potamilus</taxon>
    </lineage>
</organism>